<proteinExistence type="predicted"/>
<sequence>MRCSYNEKESRFFLEWNEMTNKVGHLATDFVCHFLNFGT</sequence>
<name>A0A8B2Z1L7_9LACO</name>
<evidence type="ECO:0000313" key="1">
    <source>
        <dbReference type="EMBL" id="RGK43662.1"/>
    </source>
</evidence>
<organism evidence="1 2">
    <name type="scientific">Ligilactobacillus ruminis</name>
    <dbReference type="NCBI Taxonomy" id="1623"/>
    <lineage>
        <taxon>Bacteria</taxon>
        <taxon>Bacillati</taxon>
        <taxon>Bacillota</taxon>
        <taxon>Bacilli</taxon>
        <taxon>Lactobacillales</taxon>
        <taxon>Lactobacillaceae</taxon>
        <taxon>Ligilactobacillus</taxon>
    </lineage>
</organism>
<comment type="caution">
    <text evidence="1">The sequence shown here is derived from an EMBL/GenBank/DDBJ whole genome shotgun (WGS) entry which is preliminary data.</text>
</comment>
<evidence type="ECO:0000313" key="2">
    <source>
        <dbReference type="Proteomes" id="UP000260790"/>
    </source>
</evidence>
<dbReference type="Proteomes" id="UP000260790">
    <property type="component" value="Unassembled WGS sequence"/>
</dbReference>
<dbReference type="AlphaFoldDB" id="A0A8B2Z1L7"/>
<accession>A0A8B2Z1L7</accession>
<protein>
    <submittedName>
        <fullName evidence="1">Pseudouridylate synthase</fullName>
    </submittedName>
</protein>
<reference evidence="1 2" key="1">
    <citation type="submission" date="2018-08" db="EMBL/GenBank/DDBJ databases">
        <title>A genome reference for cultivated species of the human gut microbiota.</title>
        <authorList>
            <person name="Zou Y."/>
            <person name="Xue W."/>
            <person name="Luo G."/>
        </authorList>
    </citation>
    <scope>NUCLEOTIDE SEQUENCE [LARGE SCALE GENOMIC DNA]</scope>
    <source>
        <strain evidence="1 2">TF10-9AT</strain>
    </source>
</reference>
<dbReference type="EMBL" id="QSQR01000018">
    <property type="protein sequence ID" value="RGK43662.1"/>
    <property type="molecule type" value="Genomic_DNA"/>
</dbReference>
<gene>
    <name evidence="1" type="ORF">DXD09_11310</name>
</gene>